<evidence type="ECO:0000256" key="6">
    <source>
        <dbReference type="ARBA" id="ARBA00022741"/>
    </source>
</evidence>
<comment type="subcellular location">
    <subcellularLocation>
        <location evidence="1">Nucleus</location>
    </subcellularLocation>
</comment>
<dbReference type="GO" id="GO:0005634">
    <property type="term" value="C:nucleus"/>
    <property type="evidence" value="ECO:0007669"/>
    <property type="project" value="UniProtKB-SubCell"/>
</dbReference>
<proteinExistence type="inferred from homology"/>
<evidence type="ECO:0000256" key="4">
    <source>
        <dbReference type="ARBA" id="ARBA00022527"/>
    </source>
</evidence>
<evidence type="ECO:0000256" key="7">
    <source>
        <dbReference type="ARBA" id="ARBA00022763"/>
    </source>
</evidence>
<evidence type="ECO:0000256" key="15">
    <source>
        <dbReference type="SAM" id="MobiDB-lite"/>
    </source>
</evidence>
<feature type="domain" description="FAT" evidence="17">
    <location>
        <begin position="846"/>
        <end position="1346"/>
    </location>
</feature>
<dbReference type="GO" id="GO:0000723">
    <property type="term" value="P:telomere maintenance"/>
    <property type="evidence" value="ECO:0007669"/>
    <property type="project" value="TreeGrafter"/>
</dbReference>
<evidence type="ECO:0000256" key="2">
    <source>
        <dbReference type="ARBA" id="ARBA00010769"/>
    </source>
</evidence>
<keyword evidence="11" id="KW-0539">Nucleus</keyword>
<accession>A0A1X2HYB3</accession>
<dbReference type="Gene3D" id="1.10.1070.11">
    <property type="entry name" value="Phosphatidylinositol 3-/4-kinase, catalytic domain"/>
    <property type="match status" value="1"/>
</dbReference>
<dbReference type="InterPro" id="IPR000403">
    <property type="entry name" value="PI3/4_kinase_cat_dom"/>
</dbReference>
<keyword evidence="8" id="KW-0418">Kinase</keyword>
<dbReference type="PROSITE" id="PS51190">
    <property type="entry name" value="FATC"/>
    <property type="match status" value="1"/>
</dbReference>
<dbReference type="InterPro" id="IPR003152">
    <property type="entry name" value="FATC_dom"/>
</dbReference>
<keyword evidence="9" id="KW-0067">ATP-binding</keyword>
<keyword evidence="20" id="KW-1185">Reference proteome</keyword>
<dbReference type="PROSITE" id="PS00916">
    <property type="entry name" value="PI3_4_KINASE_2"/>
    <property type="match status" value="1"/>
</dbReference>
<dbReference type="GO" id="GO:0000077">
    <property type="term" value="P:DNA damage checkpoint signaling"/>
    <property type="evidence" value="ECO:0007669"/>
    <property type="project" value="TreeGrafter"/>
</dbReference>
<evidence type="ECO:0000256" key="1">
    <source>
        <dbReference type="ARBA" id="ARBA00004123"/>
    </source>
</evidence>
<sequence>MNQHASIALNALLEGNKEAVAKQHISHLTSQQKLELLDTLPFPQQQSLLFATIDQLASHISFGETVASLFGQSLARYIYTHIGTVIPYVLQLPIIIDTVTTKTLPTTLDPAVLMDAIAATLFMSTRTLYKDYGYLGIVHCLLLDSTSVTMDQRHALLDSVFSTARPHLSAVSNDDHVPQRLLDGHITRVTSILSVELWHRDHQFVLDGLEMIKEWSGYENKSLVYYLRTYMLSILSHANQVVSQQSFKTHHALTSLIVLLDTIGDEASSFIPQLLGIAQTSMDHTSNMEQEDYAEACCLLWNRLLLLSGLDQSAQHFGDVVRGMVSSFPLCPPLLKSKFADELTSAIKSRALGSTMLDHLPDIPPYPELASLSQWIDEERDTMDEISHMSVTHDDNDHEDRNEMELKQLIIHMSMNEVMPSFHSLQKLHRFLSKHQDLLFTSGTTTDGWSLLGELYDVLLRIIKQNAYRFDISGLAASCLGMLGAVDPSRLLSFEERQDIMVKIKNQNTDVTENEDEDNDDANNPNKSMRYTNDMIVLENYADRSENQTFAIHLIVHYFLPTFYTSNTVSNTSSSAPMPATPSMSTSSYNDTSSSSSNSNTGSGLIQSCSQYAIQEILKAVGFSHDRVKGDAPATAMMAPPGRRRPLRSAAVDDDIRATRRLWYSLDPIIQDLMEPLLYSKFEANVELTTRSPPLFELASNSFDEWTCHLCFLLMEKVNATATSDHSRQMLHIFQACIPSVKTGHVVLTQHLIPFLVLRLLLSSPTPTIDRKLILDEIIGVLTHGSSNSDMKQSTLQLIVSITAHCRKWIRLKLQQKKRTARSTSTHEDPAVTSIKNFLAKIPHHLMAQAAFRTGNYPQALMHFELAIKDEEKVKGRSKRNGGPEAMAEVLSKSNRMWSRPLEILRFESRGEWQHAKLGYEDLLPGDSLLTGRYFHCLQQLGDYDRIINYAGFLLDQEDISEALLKQVNRYRAEAAWKSSNWPLLHECIHLPMDDSFDASLAYVLAHMQKKQPLAVYLEINHATVALINHISQSNTESYQQSYDTVLRLQLLHELESVMMIQSDAAASSSSPSPNNATSVDEDDPFLVWKTKFSMLKPSYSAQRQLLDLRLAAQFDIWKNNDIADLSMTDNERELRLLLAKTARKAKDMGMALQATYAAHPSTEPLALIELAKWYYARSEAQFLQARIMGSQLIARRSQIHPSDKVSWTRYATEIKRVENAYVEIRKKSADWEKVYCVSGAWEEQRCDSLEMDHKYFKRAARAVRFYCDALKIGCRYYYSTMPRLLSLWLQIVDSMRDLSDGKLRLVSRLAIQDDHVAHILAKIILNVLITYPRTTIWALQFAVHSQDMQLKSISGEILRQAQILKSDPLLTRIISQTHQFTRQLELLSKEKCSGQSWVKLGSGHLLKHTGLLHMTNLDLCIPQESTQIPRLPESLGRTAAQHHHHQHHQHHPYPTDMPTIAGVLPAIQVMNSLQRPKRISFRGSDGKTYDFLCKQNDDLRKDARMMEFSHMINQFLMKNATSRQQRLYIRTYAVIPLSNRWGLIEWINHLNPLKAIVRERWEADGIGNQYERLRYAMKQMEGKTVEEKVETLLREVYPASPVVFYRWFLDHFPEPSEWYASRSRYIRTLAVMSIVGYVLGLGDRHADNVMFDATNGDTVHVDVNLLFDYGQDLAVPEIVPFRLTRNLIDAMGTPKEAGLFKRSCITTLSMLRDYRTQLISVFETFLHDPITDRRKRDSGMTREQVARKEIDIMSTKIQSRPSVQSQVEYLIKEASSDRNLAQMYSGWTAFI</sequence>
<dbReference type="InterPro" id="IPR036940">
    <property type="entry name" value="PI3/4_kinase_cat_sf"/>
</dbReference>
<keyword evidence="5" id="KW-0808">Transferase</keyword>
<dbReference type="PROSITE" id="PS50290">
    <property type="entry name" value="PI3_4_KINASE_3"/>
    <property type="match status" value="1"/>
</dbReference>
<keyword evidence="6" id="KW-0547">Nucleotide-binding</keyword>
<name>A0A1X2HYB3_9FUNG</name>
<dbReference type="EMBL" id="MCGE01000045">
    <property type="protein sequence ID" value="ORZ05245.1"/>
    <property type="molecule type" value="Genomic_DNA"/>
</dbReference>
<keyword evidence="7" id="KW-0227">DNA damage</keyword>
<dbReference type="SMART" id="SM00146">
    <property type="entry name" value="PI3Kc"/>
    <property type="match status" value="1"/>
</dbReference>
<dbReference type="STRING" id="90262.A0A1X2HYB3"/>
<evidence type="ECO:0000256" key="14">
    <source>
        <dbReference type="ARBA" id="ARBA00048679"/>
    </source>
</evidence>
<dbReference type="OrthoDB" id="381190at2759"/>
<feature type="region of interest" description="Disordered" evidence="15">
    <location>
        <begin position="571"/>
        <end position="602"/>
    </location>
</feature>
<dbReference type="Pfam" id="PF00454">
    <property type="entry name" value="PI3_PI4_kinase"/>
    <property type="match status" value="1"/>
</dbReference>
<evidence type="ECO:0000256" key="11">
    <source>
        <dbReference type="ARBA" id="ARBA00023242"/>
    </source>
</evidence>
<dbReference type="EC" id="2.7.11.1" evidence="3"/>
<feature type="domain" description="FATC" evidence="18">
    <location>
        <begin position="1760"/>
        <end position="1792"/>
    </location>
</feature>
<dbReference type="InterPro" id="IPR057564">
    <property type="entry name" value="HEAT_ATR"/>
</dbReference>
<keyword evidence="10" id="KW-0234">DNA repair</keyword>
<evidence type="ECO:0000256" key="12">
    <source>
        <dbReference type="ARBA" id="ARBA00024420"/>
    </source>
</evidence>
<dbReference type="GO" id="GO:0004674">
    <property type="term" value="F:protein serine/threonine kinase activity"/>
    <property type="evidence" value="ECO:0007669"/>
    <property type="project" value="UniProtKB-KW"/>
</dbReference>
<evidence type="ECO:0000313" key="19">
    <source>
        <dbReference type="EMBL" id="ORZ05245.1"/>
    </source>
</evidence>
<evidence type="ECO:0000313" key="20">
    <source>
        <dbReference type="Proteomes" id="UP000193560"/>
    </source>
</evidence>
<comment type="caution">
    <text evidence="19">The sequence shown here is derived from an EMBL/GenBank/DDBJ whole genome shotgun (WGS) entry which is preliminary data.</text>
</comment>
<evidence type="ECO:0000259" key="18">
    <source>
        <dbReference type="PROSITE" id="PS51190"/>
    </source>
</evidence>
<dbReference type="PROSITE" id="PS51189">
    <property type="entry name" value="FAT"/>
    <property type="match status" value="1"/>
</dbReference>
<dbReference type="PANTHER" id="PTHR11139:SF69">
    <property type="entry name" value="SERINE_THREONINE-PROTEIN KINASE ATR"/>
    <property type="match status" value="1"/>
</dbReference>
<evidence type="ECO:0000256" key="9">
    <source>
        <dbReference type="ARBA" id="ARBA00022840"/>
    </source>
</evidence>
<feature type="domain" description="PI3K/PI4K catalytic" evidence="16">
    <location>
        <begin position="1464"/>
        <end position="1776"/>
    </location>
</feature>
<feature type="region of interest" description="Disordered" evidence="15">
    <location>
        <begin position="505"/>
        <end position="529"/>
    </location>
</feature>
<dbReference type="SUPFAM" id="SSF56112">
    <property type="entry name" value="Protein kinase-like (PK-like)"/>
    <property type="match status" value="1"/>
</dbReference>
<dbReference type="GO" id="GO:0005524">
    <property type="term" value="F:ATP binding"/>
    <property type="evidence" value="ECO:0007669"/>
    <property type="project" value="UniProtKB-KW"/>
</dbReference>
<evidence type="ECO:0000256" key="13">
    <source>
        <dbReference type="ARBA" id="ARBA00047899"/>
    </source>
</evidence>
<dbReference type="InterPro" id="IPR056802">
    <property type="entry name" value="ATR-like_M-HEAT"/>
</dbReference>
<organism evidence="19 20">
    <name type="scientific">Absidia repens</name>
    <dbReference type="NCBI Taxonomy" id="90262"/>
    <lineage>
        <taxon>Eukaryota</taxon>
        <taxon>Fungi</taxon>
        <taxon>Fungi incertae sedis</taxon>
        <taxon>Mucoromycota</taxon>
        <taxon>Mucoromycotina</taxon>
        <taxon>Mucoromycetes</taxon>
        <taxon>Mucorales</taxon>
        <taxon>Cunninghamellaceae</taxon>
        <taxon>Absidia</taxon>
    </lineage>
</organism>
<dbReference type="InterPro" id="IPR050517">
    <property type="entry name" value="DDR_Repair_Kinase"/>
</dbReference>
<dbReference type="GO" id="GO:0005694">
    <property type="term" value="C:chromosome"/>
    <property type="evidence" value="ECO:0007669"/>
    <property type="project" value="TreeGrafter"/>
</dbReference>
<dbReference type="GO" id="GO:0006281">
    <property type="term" value="P:DNA repair"/>
    <property type="evidence" value="ECO:0007669"/>
    <property type="project" value="UniProtKB-KW"/>
</dbReference>
<dbReference type="InterPro" id="IPR003151">
    <property type="entry name" value="PIK-rel_kinase_FAT"/>
</dbReference>
<protein>
    <recommendedName>
        <fullName evidence="12">Serine/threonine-protein kinase ATR</fullName>
        <ecNumber evidence="3">2.7.11.1</ecNumber>
    </recommendedName>
</protein>
<dbReference type="Pfam" id="PF25030">
    <property type="entry name" value="M-HEAT_ATR"/>
    <property type="match status" value="1"/>
</dbReference>
<reference evidence="19 20" key="1">
    <citation type="submission" date="2016-07" db="EMBL/GenBank/DDBJ databases">
        <title>Pervasive Adenine N6-methylation of Active Genes in Fungi.</title>
        <authorList>
            <consortium name="DOE Joint Genome Institute"/>
            <person name="Mondo S.J."/>
            <person name="Dannebaum R.O."/>
            <person name="Kuo R.C."/>
            <person name="Labutti K."/>
            <person name="Haridas S."/>
            <person name="Kuo A."/>
            <person name="Salamov A."/>
            <person name="Ahrendt S.R."/>
            <person name="Lipzen A."/>
            <person name="Sullivan W."/>
            <person name="Andreopoulos W.B."/>
            <person name="Clum A."/>
            <person name="Lindquist E."/>
            <person name="Daum C."/>
            <person name="Ramamoorthy G.K."/>
            <person name="Gryganskyi A."/>
            <person name="Culley D."/>
            <person name="Magnuson J.K."/>
            <person name="James T.Y."/>
            <person name="O'Malley M.A."/>
            <person name="Stajich J.E."/>
            <person name="Spatafora J.W."/>
            <person name="Visel A."/>
            <person name="Grigoriev I.V."/>
        </authorList>
    </citation>
    <scope>NUCLEOTIDE SEQUENCE [LARGE SCALE GENOMIC DNA]</scope>
    <source>
        <strain evidence="19 20">NRRL 1336</strain>
    </source>
</reference>
<keyword evidence="4" id="KW-0723">Serine/threonine-protein kinase</keyword>
<evidence type="ECO:0000259" key="16">
    <source>
        <dbReference type="PROSITE" id="PS50290"/>
    </source>
</evidence>
<evidence type="ECO:0000256" key="5">
    <source>
        <dbReference type="ARBA" id="ARBA00022679"/>
    </source>
</evidence>
<gene>
    <name evidence="19" type="ORF">BCR42DRAFT_428472</name>
</gene>
<dbReference type="Pfam" id="PF02259">
    <property type="entry name" value="FAT"/>
    <property type="match status" value="1"/>
</dbReference>
<dbReference type="SMART" id="SM01343">
    <property type="entry name" value="FATC"/>
    <property type="match status" value="1"/>
</dbReference>
<dbReference type="Gene3D" id="3.30.1010.10">
    <property type="entry name" value="Phosphatidylinositol 3-kinase Catalytic Subunit, Chain A, domain 4"/>
    <property type="match status" value="1"/>
</dbReference>
<dbReference type="Pfam" id="PF23593">
    <property type="entry name" value="HEAT_ATR"/>
    <property type="match status" value="1"/>
</dbReference>
<comment type="similarity">
    <text evidence="2">Belongs to the PI3/PI4-kinase family. ATM subfamily.</text>
</comment>
<dbReference type="Proteomes" id="UP000193560">
    <property type="component" value="Unassembled WGS sequence"/>
</dbReference>
<dbReference type="InterPro" id="IPR011009">
    <property type="entry name" value="Kinase-like_dom_sf"/>
</dbReference>
<dbReference type="PANTHER" id="PTHR11139">
    <property type="entry name" value="ATAXIA TELANGIECTASIA MUTATED ATM -RELATED"/>
    <property type="match status" value="1"/>
</dbReference>
<evidence type="ECO:0000256" key="8">
    <source>
        <dbReference type="ARBA" id="ARBA00022777"/>
    </source>
</evidence>
<evidence type="ECO:0000259" key="17">
    <source>
        <dbReference type="PROSITE" id="PS51189"/>
    </source>
</evidence>
<evidence type="ECO:0000256" key="3">
    <source>
        <dbReference type="ARBA" id="ARBA00012513"/>
    </source>
</evidence>
<comment type="catalytic activity">
    <reaction evidence="14">
        <text>L-seryl-[protein] + ATP = O-phospho-L-seryl-[protein] + ADP + H(+)</text>
        <dbReference type="Rhea" id="RHEA:17989"/>
        <dbReference type="Rhea" id="RHEA-COMP:9863"/>
        <dbReference type="Rhea" id="RHEA-COMP:11604"/>
        <dbReference type="ChEBI" id="CHEBI:15378"/>
        <dbReference type="ChEBI" id="CHEBI:29999"/>
        <dbReference type="ChEBI" id="CHEBI:30616"/>
        <dbReference type="ChEBI" id="CHEBI:83421"/>
        <dbReference type="ChEBI" id="CHEBI:456216"/>
        <dbReference type="EC" id="2.7.11.1"/>
    </reaction>
</comment>
<dbReference type="Pfam" id="PF02260">
    <property type="entry name" value="FATC"/>
    <property type="match status" value="1"/>
</dbReference>
<comment type="catalytic activity">
    <reaction evidence="13">
        <text>L-threonyl-[protein] + ATP = O-phospho-L-threonyl-[protein] + ADP + H(+)</text>
        <dbReference type="Rhea" id="RHEA:46608"/>
        <dbReference type="Rhea" id="RHEA-COMP:11060"/>
        <dbReference type="Rhea" id="RHEA-COMP:11605"/>
        <dbReference type="ChEBI" id="CHEBI:15378"/>
        <dbReference type="ChEBI" id="CHEBI:30013"/>
        <dbReference type="ChEBI" id="CHEBI:30616"/>
        <dbReference type="ChEBI" id="CHEBI:61977"/>
        <dbReference type="ChEBI" id="CHEBI:456216"/>
        <dbReference type="EC" id="2.7.11.1"/>
    </reaction>
</comment>
<evidence type="ECO:0000256" key="10">
    <source>
        <dbReference type="ARBA" id="ARBA00023204"/>
    </source>
</evidence>
<dbReference type="CDD" id="cd00892">
    <property type="entry name" value="PIKKc_ATR"/>
    <property type="match status" value="1"/>
</dbReference>
<dbReference type="InterPro" id="IPR014009">
    <property type="entry name" value="PIK_FAT"/>
</dbReference>
<feature type="compositionally biased region" description="Acidic residues" evidence="15">
    <location>
        <begin position="512"/>
        <end position="521"/>
    </location>
</feature>
<dbReference type="InterPro" id="IPR018936">
    <property type="entry name" value="PI3/4_kinase_CS"/>
</dbReference>